<evidence type="ECO:0000259" key="5">
    <source>
        <dbReference type="SMART" id="SM00822"/>
    </source>
</evidence>
<dbReference type="InterPro" id="IPR002347">
    <property type="entry name" value="SDR_fam"/>
</dbReference>
<dbReference type="InterPro" id="IPR036291">
    <property type="entry name" value="NAD(P)-bd_dom_sf"/>
</dbReference>
<dbReference type="EMBL" id="CP060783">
    <property type="protein sequence ID" value="QNP49394.1"/>
    <property type="molecule type" value="Genomic_DNA"/>
</dbReference>
<feature type="domain" description="Ketoreductase" evidence="5">
    <location>
        <begin position="8"/>
        <end position="199"/>
    </location>
</feature>
<gene>
    <name evidence="6" type="ORF">H9K75_04940</name>
</gene>
<name>A0A7H0GM78_9BURK</name>
<dbReference type="Gene3D" id="3.40.50.720">
    <property type="entry name" value="NAD(P)-binding Rossmann-like Domain"/>
    <property type="match status" value="1"/>
</dbReference>
<dbReference type="PRINTS" id="PR00080">
    <property type="entry name" value="SDRFAMILY"/>
</dbReference>
<dbReference type="Proteomes" id="UP000516028">
    <property type="component" value="Chromosome"/>
</dbReference>
<comment type="similarity">
    <text evidence="1 3">Belongs to the short-chain dehydrogenases/reductases (SDR) family.</text>
</comment>
<accession>A0A7H0GM78</accession>
<evidence type="ECO:0000313" key="6">
    <source>
        <dbReference type="EMBL" id="QNP49394.1"/>
    </source>
</evidence>
<dbReference type="InterPro" id="IPR051687">
    <property type="entry name" value="Peroxisomal_Beta-Oxidation"/>
</dbReference>
<reference evidence="6 7" key="1">
    <citation type="submission" date="2020-08" db="EMBL/GenBank/DDBJ databases">
        <title>Genome sequence of Diaphorobacter aerolatus KACC 16536T.</title>
        <authorList>
            <person name="Hyun D.-W."/>
            <person name="Bae J.-W."/>
        </authorList>
    </citation>
    <scope>NUCLEOTIDE SEQUENCE [LARGE SCALE GENOMIC DNA]</scope>
    <source>
        <strain evidence="6 7">KACC 16536</strain>
    </source>
</reference>
<evidence type="ECO:0000256" key="1">
    <source>
        <dbReference type="ARBA" id="ARBA00006484"/>
    </source>
</evidence>
<organism evidence="6 7">
    <name type="scientific">Diaphorobacter aerolatus</name>
    <dbReference type="NCBI Taxonomy" id="1288495"/>
    <lineage>
        <taxon>Bacteria</taxon>
        <taxon>Pseudomonadati</taxon>
        <taxon>Pseudomonadota</taxon>
        <taxon>Betaproteobacteria</taxon>
        <taxon>Burkholderiales</taxon>
        <taxon>Comamonadaceae</taxon>
        <taxon>Diaphorobacter</taxon>
    </lineage>
</organism>
<dbReference type="Pfam" id="PF00106">
    <property type="entry name" value="adh_short"/>
    <property type="match status" value="1"/>
</dbReference>
<dbReference type="SMART" id="SM00822">
    <property type="entry name" value="PKS_KR"/>
    <property type="match status" value="1"/>
</dbReference>
<evidence type="ECO:0000313" key="7">
    <source>
        <dbReference type="Proteomes" id="UP000516028"/>
    </source>
</evidence>
<dbReference type="RefSeq" id="WP_187724984.1">
    <property type="nucleotide sequence ID" value="NZ_CP060783.1"/>
</dbReference>
<dbReference type="PANTHER" id="PTHR45024">
    <property type="entry name" value="DEHYDROGENASES, SHORT CHAIN"/>
    <property type="match status" value="1"/>
</dbReference>
<dbReference type="PRINTS" id="PR00081">
    <property type="entry name" value="GDHRDH"/>
</dbReference>
<dbReference type="InterPro" id="IPR057326">
    <property type="entry name" value="KR_dom"/>
</dbReference>
<proteinExistence type="inferred from homology"/>
<dbReference type="SUPFAM" id="SSF51735">
    <property type="entry name" value="NAD(P)-binding Rossmann-fold domains"/>
    <property type="match status" value="1"/>
</dbReference>
<feature type="region of interest" description="Disordered" evidence="4">
    <location>
        <begin position="277"/>
        <end position="305"/>
    </location>
</feature>
<evidence type="ECO:0000256" key="2">
    <source>
        <dbReference type="ARBA" id="ARBA00023002"/>
    </source>
</evidence>
<keyword evidence="7" id="KW-1185">Reference proteome</keyword>
<evidence type="ECO:0000256" key="3">
    <source>
        <dbReference type="RuleBase" id="RU000363"/>
    </source>
</evidence>
<protein>
    <submittedName>
        <fullName evidence="6">SDR family NAD(P)-dependent oxidoreductase</fullName>
    </submittedName>
</protein>
<dbReference type="PANTHER" id="PTHR45024:SF2">
    <property type="entry name" value="SCP2 DOMAIN-CONTAINING PROTEIN"/>
    <property type="match status" value="1"/>
</dbReference>
<sequence length="305" mass="31352">MAIRFDGQVAIVTGAGGGLGRQHALALAARGAKVVVNDLGGAVDGSGGSVSAAEAVAAEIRAAGGEAIANGASVTDFEAVQAMVRQAIDTWGRVDILVNNAGILRDKSFAKMDMADFRLVVDVHLMGAANCCKAVWPHMIEQKYGRIVMTTSSTGLYGNFGQTNYGAAKLAQVGLMQTLALEGAKYGIQVNALAPTAHTRMTEGLLPQEVLDALAPESVVPAMLVLAHESAPTRTILLAGAGSFEAAYITMTEGIHLGAGADVPERLAAHLASVTDRHNDQVPPNGSAQGSHEFAKAMAAAGRGR</sequence>
<dbReference type="GO" id="GO:0016491">
    <property type="term" value="F:oxidoreductase activity"/>
    <property type="evidence" value="ECO:0007669"/>
    <property type="project" value="UniProtKB-KW"/>
</dbReference>
<dbReference type="AlphaFoldDB" id="A0A7H0GM78"/>
<dbReference type="KEGG" id="daer:H9K75_04940"/>
<evidence type="ECO:0000256" key="4">
    <source>
        <dbReference type="SAM" id="MobiDB-lite"/>
    </source>
</evidence>
<keyword evidence="2" id="KW-0560">Oxidoreductase</keyword>